<dbReference type="Pfam" id="PF03745">
    <property type="entry name" value="DUF309"/>
    <property type="match status" value="1"/>
</dbReference>
<dbReference type="Gene3D" id="1.10.3450.10">
    <property type="entry name" value="TTHA0068-like"/>
    <property type="match status" value="1"/>
</dbReference>
<accession>A0A443J4N7</accession>
<comment type="caution">
    <text evidence="1">The sequence shown here is derived from an EMBL/GenBank/DDBJ whole genome shotgun (WGS) entry which is preliminary data.</text>
</comment>
<dbReference type="InterPro" id="IPR023203">
    <property type="entry name" value="TTHA0068_sf"/>
</dbReference>
<organism evidence="1 2">
    <name type="scientific">Siminovitchia fortis</name>
    <dbReference type="NCBI Taxonomy" id="254758"/>
    <lineage>
        <taxon>Bacteria</taxon>
        <taxon>Bacillati</taxon>
        <taxon>Bacillota</taxon>
        <taxon>Bacilli</taxon>
        <taxon>Bacillales</taxon>
        <taxon>Bacillaceae</taxon>
        <taxon>Siminovitchia</taxon>
    </lineage>
</organism>
<reference evidence="1" key="1">
    <citation type="submission" date="2018-12" db="EMBL/GenBank/DDBJ databases">
        <authorList>
            <person name="Sun L."/>
            <person name="Chen Z."/>
        </authorList>
    </citation>
    <scope>NUCLEOTIDE SEQUENCE [LARGE SCALE GENOMIC DNA]</scope>
    <source>
        <strain evidence="1">DSM 16012</strain>
    </source>
</reference>
<gene>
    <name evidence="1" type="ORF">D4N35_000290</name>
</gene>
<name>A0A443J4N7_9BACI</name>
<dbReference type="AlphaFoldDB" id="A0A443J4N7"/>
<dbReference type="InterPro" id="IPR005500">
    <property type="entry name" value="DUF309"/>
</dbReference>
<keyword evidence="2" id="KW-1185">Reference proteome</keyword>
<dbReference type="PANTHER" id="PTHR34796:SF1">
    <property type="entry name" value="EXPRESSED PROTEIN"/>
    <property type="match status" value="1"/>
</dbReference>
<evidence type="ECO:0000313" key="1">
    <source>
        <dbReference type="EMBL" id="RWR15276.1"/>
    </source>
</evidence>
<dbReference type="SUPFAM" id="SSF140663">
    <property type="entry name" value="TTHA0068-like"/>
    <property type="match status" value="1"/>
</dbReference>
<dbReference type="PANTHER" id="PTHR34796">
    <property type="entry name" value="EXPRESSED PROTEIN"/>
    <property type="match status" value="1"/>
</dbReference>
<evidence type="ECO:0000313" key="2">
    <source>
        <dbReference type="Proteomes" id="UP000273811"/>
    </source>
</evidence>
<protein>
    <submittedName>
        <fullName evidence="1">DUF309 domain-containing protein</fullName>
    </submittedName>
</protein>
<dbReference type="Proteomes" id="UP000273811">
    <property type="component" value="Unassembled WGS sequence"/>
</dbReference>
<proteinExistence type="predicted"/>
<sequence length="165" mass="19395">MFPLPYIEFLSHFHGDRDFFECHEVLEEHWKKSGMEKNSVWIGLIQIAVSFYHYRRGNKKGAVKMMEKAIEILNKKRAEVHSLGISYEHLLSILIRSCRDMQLGAPYQPISLPIQDSELLAVCKERVRSLGFEWGGKDDLNEYIIHKHIARKRPLTKNRLEKAFK</sequence>
<dbReference type="EMBL" id="QYTU02000001">
    <property type="protein sequence ID" value="RWR15276.1"/>
    <property type="molecule type" value="Genomic_DNA"/>
</dbReference>
<dbReference type="OrthoDB" id="165483at2"/>